<evidence type="ECO:0000313" key="4">
    <source>
        <dbReference type="Proteomes" id="UP001249851"/>
    </source>
</evidence>
<protein>
    <submittedName>
        <fullName evidence="3">Zinc finger FYVE domain-containing protein 9</fullName>
    </submittedName>
</protein>
<feature type="region of interest" description="Disordered" evidence="1">
    <location>
        <begin position="199"/>
        <end position="230"/>
    </location>
</feature>
<dbReference type="GO" id="GO:0016197">
    <property type="term" value="P:endosomal transport"/>
    <property type="evidence" value="ECO:0007669"/>
    <property type="project" value="TreeGrafter"/>
</dbReference>
<proteinExistence type="predicted"/>
<evidence type="ECO:0000259" key="2">
    <source>
        <dbReference type="SMART" id="SM01421"/>
    </source>
</evidence>
<dbReference type="PANTHER" id="PTHR46319:SF3">
    <property type="entry name" value="ZINC FINGER FYVE DOMAIN-CONTAINING PROTEIN"/>
    <property type="match status" value="1"/>
</dbReference>
<feature type="domain" description="Smad anchor for receptor activation-like C-terminal" evidence="2">
    <location>
        <begin position="55"/>
        <end position="435"/>
    </location>
</feature>
<dbReference type="InterPro" id="IPR022557">
    <property type="entry name" value="SARA-like_C"/>
</dbReference>
<dbReference type="Pfam" id="PF11979">
    <property type="entry name" value="SARA_C"/>
    <property type="match status" value="2"/>
</dbReference>
<dbReference type="Gene3D" id="3.30.1360.220">
    <property type="entry name" value="Domain of unknown function (DUF3480), N-terminal subdomain"/>
    <property type="match status" value="1"/>
</dbReference>
<feature type="compositionally biased region" description="Polar residues" evidence="1">
    <location>
        <begin position="213"/>
        <end position="225"/>
    </location>
</feature>
<reference evidence="3" key="2">
    <citation type="journal article" date="2023" name="Science">
        <title>Genomic signatures of disease resistance in endangered staghorn corals.</title>
        <authorList>
            <person name="Vollmer S.V."/>
            <person name="Selwyn J.D."/>
            <person name="Despard B.A."/>
            <person name="Roesel C.L."/>
        </authorList>
    </citation>
    <scope>NUCLEOTIDE SEQUENCE</scope>
    <source>
        <strain evidence="3">K2</strain>
    </source>
</reference>
<feature type="compositionally biased region" description="Basic and acidic residues" evidence="1">
    <location>
        <begin position="201"/>
        <end position="211"/>
    </location>
</feature>
<gene>
    <name evidence="3" type="ORF">P5673_005509</name>
</gene>
<evidence type="ECO:0000256" key="1">
    <source>
        <dbReference type="SAM" id="MobiDB-lite"/>
    </source>
</evidence>
<dbReference type="AlphaFoldDB" id="A0AAD9QYZ5"/>
<dbReference type="GO" id="GO:0031901">
    <property type="term" value="C:early endosome membrane"/>
    <property type="evidence" value="ECO:0007669"/>
    <property type="project" value="TreeGrafter"/>
</dbReference>
<reference evidence="3" key="1">
    <citation type="journal article" date="2023" name="G3 (Bethesda)">
        <title>Whole genome assembly and annotation of the endangered Caribbean coral Acropora cervicornis.</title>
        <authorList>
            <person name="Selwyn J.D."/>
            <person name="Vollmer S.V."/>
        </authorList>
    </citation>
    <scope>NUCLEOTIDE SEQUENCE</scope>
    <source>
        <strain evidence="3">K2</strain>
    </source>
</reference>
<keyword evidence="4" id="KW-1185">Reference proteome</keyword>
<organism evidence="3 4">
    <name type="scientific">Acropora cervicornis</name>
    <name type="common">Staghorn coral</name>
    <dbReference type="NCBI Taxonomy" id="6130"/>
    <lineage>
        <taxon>Eukaryota</taxon>
        <taxon>Metazoa</taxon>
        <taxon>Cnidaria</taxon>
        <taxon>Anthozoa</taxon>
        <taxon>Hexacorallia</taxon>
        <taxon>Scleractinia</taxon>
        <taxon>Astrocoeniina</taxon>
        <taxon>Acroporidae</taxon>
        <taxon>Acropora</taxon>
    </lineage>
</organism>
<evidence type="ECO:0000313" key="3">
    <source>
        <dbReference type="EMBL" id="KAK2569676.1"/>
    </source>
</evidence>
<dbReference type="PANTHER" id="PTHR46319">
    <property type="entry name" value="ZINC FINGER FYVE DOMAIN-CONTAINING PROTEIN"/>
    <property type="match status" value="1"/>
</dbReference>
<sequence length="522" mass="58772">MSCEDYMFSRLSCHTGHTVSELGYTIFGQPFLGSSDNAGFLYFKPTYQCLKNLPLPATPYVVGILIKRLETPWAQLFPLRLQLRLGAEYRYYPCPLFSSRSRSAVYGEVGHTIMNLLADFKNFQYTLARVTGLVIHMKEKTTLVRLPQDRYDEVLKILNASDEHVMAMGANFSLKADSHLVCIQSEQGYKTQAINIQNQPRKGEEKQEYPENHSVQSREPTNSTHMMPDLDSGHIVTGASFIVFSGALKTSSPFMAKVNIVEDGIMVQLMPEVITKLRNSLKEMKDYTITTGIPGGGAEEQVVIEWVSRQEVPHQASLYSPIDGLLLDGYPSVKVHTGCDFTRKSAFRIQWTEMYFLGDGQQSASRDVNKLTAELAKAFCRTLMPHLSRLSLDGLTNIGLRVNIDSENVGYATGSSQEDLPSNIMSELDDLLTAFQYERRVEKKTVGNIRREMHFSRFARVRGRLISPSMPVGDDWYLNLNSQKRPPGRNLGEHRLVRRSGTTSRVLVDLCDFQAALTVAIK</sequence>
<dbReference type="EMBL" id="JARQWQ010000009">
    <property type="protein sequence ID" value="KAK2569676.1"/>
    <property type="molecule type" value="Genomic_DNA"/>
</dbReference>
<dbReference type="Proteomes" id="UP001249851">
    <property type="component" value="Unassembled WGS sequence"/>
</dbReference>
<accession>A0AAD9QYZ5</accession>
<dbReference type="SMART" id="SM01421">
    <property type="entry name" value="DUF3480"/>
    <property type="match status" value="1"/>
</dbReference>
<comment type="caution">
    <text evidence="3">The sequence shown here is derived from an EMBL/GenBank/DDBJ whole genome shotgun (WGS) entry which is preliminary data.</text>
</comment>
<name>A0AAD9QYZ5_ACRCE</name>
<dbReference type="Gene3D" id="3.30.500.40">
    <property type="match status" value="1"/>
</dbReference>